<evidence type="ECO:0000313" key="2">
    <source>
        <dbReference type="Proteomes" id="UP000241118"/>
    </source>
</evidence>
<dbReference type="RefSeq" id="WP_106615877.1">
    <property type="nucleotide sequence ID" value="NZ_PYAX01000004.1"/>
</dbReference>
<organism evidence="1 2">
    <name type="scientific">Saccharothrix carnea</name>
    <dbReference type="NCBI Taxonomy" id="1280637"/>
    <lineage>
        <taxon>Bacteria</taxon>
        <taxon>Bacillati</taxon>
        <taxon>Actinomycetota</taxon>
        <taxon>Actinomycetes</taxon>
        <taxon>Pseudonocardiales</taxon>
        <taxon>Pseudonocardiaceae</taxon>
        <taxon>Saccharothrix</taxon>
    </lineage>
</organism>
<gene>
    <name evidence="1" type="ORF">B0I31_104521</name>
</gene>
<dbReference type="Proteomes" id="UP000241118">
    <property type="component" value="Unassembled WGS sequence"/>
</dbReference>
<proteinExistence type="predicted"/>
<dbReference type="InterPro" id="IPR028082">
    <property type="entry name" value="Peripla_BP_I"/>
</dbReference>
<name>A0A2P8ICQ8_SACCR</name>
<reference evidence="1 2" key="1">
    <citation type="submission" date="2018-03" db="EMBL/GenBank/DDBJ databases">
        <title>Genomic Encyclopedia of Type Strains, Phase III (KMG-III): the genomes of soil and plant-associated and newly described type strains.</title>
        <authorList>
            <person name="Whitman W."/>
        </authorList>
    </citation>
    <scope>NUCLEOTIDE SEQUENCE [LARGE SCALE GENOMIC DNA]</scope>
    <source>
        <strain evidence="1 2">CGMCC 4.7097</strain>
    </source>
</reference>
<keyword evidence="2" id="KW-1185">Reference proteome</keyword>
<dbReference type="SUPFAM" id="SSF53822">
    <property type="entry name" value="Periplasmic binding protein-like I"/>
    <property type="match status" value="1"/>
</dbReference>
<dbReference type="EMBL" id="PYAX01000004">
    <property type="protein sequence ID" value="PSL56230.1"/>
    <property type="molecule type" value="Genomic_DNA"/>
</dbReference>
<evidence type="ECO:0000313" key="1">
    <source>
        <dbReference type="EMBL" id="PSL56230.1"/>
    </source>
</evidence>
<dbReference type="OrthoDB" id="3440574at2"/>
<dbReference type="AlphaFoldDB" id="A0A2P8ICQ8"/>
<sequence length="908" mass="100205">MSDPVFPGVDALLTLVRVLVRRPRLWERDEDLEKRGDLPLPLVCLIREPGADGFLPRLDRAFAAKVPKVPHVLVTPEDAAKHPDAVLPLLHALQVKLRGGQFGRNSVKRFDHYELAHHLTRVELAPKQVKFERPVEAALRAWGRHRMSGEVGELADKAGERAQFLMALTKFAGRFIGLYWGRDRVPGLGRERRWFMRQPYMVPRHSQDFFDFAERLTKDRRDSENPDQFRKLLVHAFLEDLRVAYRRTRAGFIPHRKAHRRTTYVPVLLDDVDPAGWELLRLVNEVRNETGELDPLLFVTASGEEPTQLVPPSAPITPNVAEEAFSAWKDRLPRRRQLLAPDARYLFVSLPAAVPDGASLRGRDRHAWEIEARESPRRPAWPARRGVGELIVVLAVLAAATMPAQSLWTHWRAGCAFFGAVTRGIATEVTRIDGADQCVGYSDGAGQVFGRNERLRLAQENVFAQNEIAARLHGQSPERPYFSLVYFAGLTFNQSVPAAEHSVAEELEGLLIRQRQLNKEALKNGPLLRIVVANGGSKMAAAHAVARDLLVPLIEADPRILGVVGLDRSVEQTELAIKELGDHGVTTVGTTLTKVGLDENSPLYFQLVPDNTQQANLIGDYATRVGATKVTIYHRAGSGPDAYVDSLVEVMQARLKADPVGVVSKDWEEAAGELSAACVDQVDRHDEIAFYAGREDEFGGFLEALRNNCAGLDRLPRVVASDAVSRFVAHTPDRNRDEFNGVPLFYVGMGGLVVLAGRNCVAGKSGTVVGGSSALDSFCAGYRVLRDEITGSLSADERPVAPWPGERVGGLYDTAGLFAGAVQELRPQGGTTPHRAAVAQRFREMDYQGATGLITFKQDRIANTRNLAILKLADIHDLQGIPVCELMTGLLYSRGQERHPGTGCPKLG</sequence>
<accession>A0A2P8ICQ8</accession>
<dbReference type="Gene3D" id="3.40.50.2300">
    <property type="match status" value="2"/>
</dbReference>
<protein>
    <submittedName>
        <fullName evidence="1">ABC-type branched-subunit amino acid transport system substrate-binding protein</fullName>
    </submittedName>
</protein>
<comment type="caution">
    <text evidence="1">The sequence shown here is derived from an EMBL/GenBank/DDBJ whole genome shotgun (WGS) entry which is preliminary data.</text>
</comment>